<reference evidence="2 5" key="2">
    <citation type="submission" date="2023-01" db="EMBL/GenBank/DDBJ databases">
        <title>Novel species of the genus Vogesella isolated from rivers.</title>
        <authorList>
            <person name="Lu H."/>
        </authorList>
    </citation>
    <scope>NUCLEOTIDE SEQUENCE [LARGE SCALE GENOMIC DNA]</scope>
    <source>
        <strain evidence="2 5">SH7W</strain>
    </source>
</reference>
<dbReference type="InterPro" id="IPR009781">
    <property type="entry name" value="DUF1345"/>
</dbReference>
<dbReference type="Proteomes" id="UP001221566">
    <property type="component" value="Unassembled WGS sequence"/>
</dbReference>
<feature type="transmembrane region" description="Helical" evidence="1">
    <location>
        <begin position="20"/>
        <end position="36"/>
    </location>
</feature>
<reference evidence="3 4" key="1">
    <citation type="submission" date="2018-10" db="EMBL/GenBank/DDBJ databases">
        <title>Genomic Encyclopedia of Type Strains, Phase IV (KMG-IV): sequencing the most valuable type-strain genomes for metagenomic binning, comparative biology and taxonomic classification.</title>
        <authorList>
            <person name="Goeker M."/>
        </authorList>
    </citation>
    <scope>NUCLEOTIDE SEQUENCE [LARGE SCALE GENOMIC DNA]</scope>
    <source>
        <strain evidence="3 4">DSM 3303</strain>
    </source>
</reference>
<accession>A0A495BKI7</accession>
<comment type="caution">
    <text evidence="3">The sequence shown here is derived from an EMBL/GenBank/DDBJ whole genome shotgun (WGS) entry which is preliminary data.</text>
</comment>
<protein>
    <submittedName>
        <fullName evidence="2">DUF1345 domain-containing protein</fullName>
    </submittedName>
    <submittedName>
        <fullName evidence="3">Putative membrane protein</fullName>
    </submittedName>
</protein>
<organism evidence="3 4">
    <name type="scientific">Vogesella indigofera</name>
    <name type="common">Pseudomonas indigofera</name>
    <dbReference type="NCBI Taxonomy" id="45465"/>
    <lineage>
        <taxon>Bacteria</taxon>
        <taxon>Pseudomonadati</taxon>
        <taxon>Pseudomonadota</taxon>
        <taxon>Betaproteobacteria</taxon>
        <taxon>Neisseriales</taxon>
        <taxon>Chromobacteriaceae</taxon>
        <taxon>Vogesella</taxon>
    </lineage>
</organism>
<keyword evidence="1" id="KW-0812">Transmembrane</keyword>
<sequence length="228" mass="25205">MNRPHTSLPLRLLRAHPRLLVAILFGVLLARLAPWFSPMPPLTAFLVGWNGGACLYLLLAAHMMRQSDDDKIHRHAQVQDEGRHVLLLLVVLSALVCLLAIVVELSLARPLGGVQRLGHIALSGLTIVTSWLFTQTMFALHYAHSYFLARHRRQPPGLDFPGQETPNYSDFFYFSVVIGTSAQTADVALSSRAMRRIGTLHCMLSFAFNTTVLALMINIAAGLMSLTP</sequence>
<feature type="transmembrane region" description="Helical" evidence="1">
    <location>
        <begin position="120"/>
        <end position="143"/>
    </location>
</feature>
<dbReference type="AlphaFoldDB" id="A0A495BKI7"/>
<feature type="transmembrane region" description="Helical" evidence="1">
    <location>
        <begin position="42"/>
        <end position="64"/>
    </location>
</feature>
<dbReference type="EMBL" id="JAQQKY010000008">
    <property type="protein sequence ID" value="MDC7691860.1"/>
    <property type="molecule type" value="Genomic_DNA"/>
</dbReference>
<evidence type="ECO:0000313" key="2">
    <source>
        <dbReference type="EMBL" id="MDC7691860.1"/>
    </source>
</evidence>
<keyword evidence="1" id="KW-0472">Membrane</keyword>
<evidence type="ECO:0000313" key="3">
    <source>
        <dbReference type="EMBL" id="RKQ62054.1"/>
    </source>
</evidence>
<dbReference type="EMBL" id="RBID01000003">
    <property type="protein sequence ID" value="RKQ62054.1"/>
    <property type="molecule type" value="Genomic_DNA"/>
</dbReference>
<evidence type="ECO:0000313" key="4">
    <source>
        <dbReference type="Proteomes" id="UP000279384"/>
    </source>
</evidence>
<dbReference type="RefSeq" id="WP_047967662.1">
    <property type="nucleotide sequence ID" value="NZ_JAQQKY010000008.1"/>
</dbReference>
<proteinExistence type="predicted"/>
<dbReference type="Pfam" id="PF07077">
    <property type="entry name" value="DUF1345"/>
    <property type="match status" value="1"/>
</dbReference>
<dbReference type="Proteomes" id="UP000279384">
    <property type="component" value="Unassembled WGS sequence"/>
</dbReference>
<feature type="transmembrane region" description="Helical" evidence="1">
    <location>
        <begin position="202"/>
        <end position="226"/>
    </location>
</feature>
<evidence type="ECO:0000256" key="1">
    <source>
        <dbReference type="SAM" id="Phobius"/>
    </source>
</evidence>
<evidence type="ECO:0000313" key="5">
    <source>
        <dbReference type="Proteomes" id="UP001221566"/>
    </source>
</evidence>
<gene>
    <name evidence="3" type="ORF">C8E02_0280</name>
    <name evidence="2" type="ORF">PQU93_13885</name>
</gene>
<keyword evidence="1" id="KW-1133">Transmembrane helix</keyword>
<name>A0A495BKI7_VOGIN</name>
<keyword evidence="5" id="KW-1185">Reference proteome</keyword>
<feature type="transmembrane region" description="Helical" evidence="1">
    <location>
        <begin position="85"/>
        <end position="108"/>
    </location>
</feature>